<proteinExistence type="predicted"/>
<sequence length="437" mass="46576">MQFWHILVLATSATALVMPRHHAGQNANNGNNNAVGNGNNRNGNNNNANANAAAAACNNNNKRHHAGQTANGGNNNNNAANCNYGSTSAARGEDKLGGPIGNPAYHNALSNGNAGPSQGQVPRSSWSVDHVTGTYTSTLRSPTGLPTDPALTSHGVEQADELARHLLGLSPPIDQVYSSPYYRCLQTISPFVSRRNAGQSKVSPSKDDVSPSRLSIRVESGLSEWYGRAHFEHPTSAPLNELCILFADLDADHVSLPAPRRRGESIPQLYERTASCIQTIIAQCDRDGKRAVVISTHAAVVIALGRVLTANVPEDASIEDFGAFTCGLSVYRRQGIDRGRSTNGATDRAATIRDQAPQPADPPQRCGFGLSSHWTCEVNSDCSFLRNGEERGWKFSGDESFVEVGRDGLLLSTLESRPNSAVKTDKDVSSGTGISKL</sequence>
<comment type="caution">
    <text evidence="1">The sequence shown here is derived from an EMBL/GenBank/DDBJ whole genome shotgun (WGS) entry which is preliminary data.</text>
</comment>
<evidence type="ECO:0000313" key="1">
    <source>
        <dbReference type="EMBL" id="KAJ8127956.1"/>
    </source>
</evidence>
<gene>
    <name evidence="1" type="ORF">O1611_g5680</name>
</gene>
<evidence type="ECO:0000313" key="2">
    <source>
        <dbReference type="Proteomes" id="UP001153332"/>
    </source>
</evidence>
<reference evidence="1" key="1">
    <citation type="submission" date="2022-12" db="EMBL/GenBank/DDBJ databases">
        <title>Genome Sequence of Lasiodiplodia mahajangana.</title>
        <authorList>
            <person name="Buettner E."/>
        </authorList>
    </citation>
    <scope>NUCLEOTIDE SEQUENCE</scope>
    <source>
        <strain evidence="1">VT137</strain>
    </source>
</reference>
<protein>
    <submittedName>
        <fullName evidence="1">Uncharacterized protein</fullName>
    </submittedName>
</protein>
<name>A0ACC2JKA7_9PEZI</name>
<dbReference type="EMBL" id="JAPUUL010001236">
    <property type="protein sequence ID" value="KAJ8127956.1"/>
    <property type="molecule type" value="Genomic_DNA"/>
</dbReference>
<dbReference type="Proteomes" id="UP001153332">
    <property type="component" value="Unassembled WGS sequence"/>
</dbReference>
<organism evidence="1 2">
    <name type="scientific">Lasiodiplodia mahajangana</name>
    <dbReference type="NCBI Taxonomy" id="1108764"/>
    <lineage>
        <taxon>Eukaryota</taxon>
        <taxon>Fungi</taxon>
        <taxon>Dikarya</taxon>
        <taxon>Ascomycota</taxon>
        <taxon>Pezizomycotina</taxon>
        <taxon>Dothideomycetes</taxon>
        <taxon>Dothideomycetes incertae sedis</taxon>
        <taxon>Botryosphaeriales</taxon>
        <taxon>Botryosphaeriaceae</taxon>
        <taxon>Lasiodiplodia</taxon>
    </lineage>
</organism>
<keyword evidence="2" id="KW-1185">Reference proteome</keyword>
<accession>A0ACC2JKA7</accession>